<dbReference type="RefSeq" id="WP_091398622.1">
    <property type="nucleotide sequence ID" value="NZ_BKAI01000010.1"/>
</dbReference>
<dbReference type="Proteomes" id="UP000199580">
    <property type="component" value="Unassembled WGS sequence"/>
</dbReference>
<evidence type="ECO:0008006" key="4">
    <source>
        <dbReference type="Google" id="ProtNLM"/>
    </source>
</evidence>
<protein>
    <recommendedName>
        <fullName evidence="4">DUF4468 domain-containing protein</fullName>
    </recommendedName>
</protein>
<dbReference type="OrthoDB" id="1357433at2"/>
<proteinExistence type="predicted"/>
<dbReference type="AlphaFoldDB" id="A0A1G9CGH9"/>
<gene>
    <name evidence="2" type="ORF">SAMN04487935_3518</name>
</gene>
<accession>A0A1G9CGH9</accession>
<evidence type="ECO:0000256" key="1">
    <source>
        <dbReference type="SAM" id="SignalP"/>
    </source>
</evidence>
<dbReference type="EMBL" id="FNEZ01000007">
    <property type="protein sequence ID" value="SDK50762.1"/>
    <property type="molecule type" value="Genomic_DNA"/>
</dbReference>
<evidence type="ECO:0000313" key="3">
    <source>
        <dbReference type="Proteomes" id="UP000199580"/>
    </source>
</evidence>
<feature type="signal peptide" evidence="1">
    <location>
        <begin position="1"/>
        <end position="18"/>
    </location>
</feature>
<keyword evidence="1" id="KW-0732">Signal</keyword>
<feature type="chain" id="PRO_5011747327" description="DUF4468 domain-containing protein" evidence="1">
    <location>
        <begin position="19"/>
        <end position="165"/>
    </location>
</feature>
<sequence>MKFTFTIFLFLCTVLAFAQPKLEMTSKGFTPIELPTPNKPNEKLIEASKSWAAFYNKQGYDVYDVTESSLKIDALKKNAYLFRNLGETFSYDITYTLNIVFNADKTYKLQFSVKQIYLKGTPVKTTIPDFFMPDGNLKEDFSDVKPTLEDTANKIAVSFSNFIVN</sequence>
<dbReference type="STRING" id="1128970.SAMN04487935_3518"/>
<name>A0A1G9CGH9_9FLAO</name>
<reference evidence="2 3" key="1">
    <citation type="submission" date="2016-10" db="EMBL/GenBank/DDBJ databases">
        <authorList>
            <person name="de Groot N.N."/>
        </authorList>
    </citation>
    <scope>NUCLEOTIDE SEQUENCE [LARGE SCALE GENOMIC DNA]</scope>
    <source>
        <strain evidence="2 3">CGMCC 1.10076</strain>
    </source>
</reference>
<organism evidence="2 3">
    <name type="scientific">Flavobacterium noncentrifugens</name>
    <dbReference type="NCBI Taxonomy" id="1128970"/>
    <lineage>
        <taxon>Bacteria</taxon>
        <taxon>Pseudomonadati</taxon>
        <taxon>Bacteroidota</taxon>
        <taxon>Flavobacteriia</taxon>
        <taxon>Flavobacteriales</taxon>
        <taxon>Flavobacteriaceae</taxon>
        <taxon>Flavobacterium</taxon>
    </lineage>
</organism>
<keyword evidence="3" id="KW-1185">Reference proteome</keyword>
<evidence type="ECO:0000313" key="2">
    <source>
        <dbReference type="EMBL" id="SDK50762.1"/>
    </source>
</evidence>